<feature type="domain" description="Apple" evidence="7">
    <location>
        <begin position="21"/>
        <end position="102"/>
    </location>
</feature>
<evidence type="ECO:0000256" key="3">
    <source>
        <dbReference type="ARBA" id="ARBA00022837"/>
    </source>
</evidence>
<dbReference type="Pfam" id="PF00354">
    <property type="entry name" value="Pentaxin"/>
    <property type="match status" value="2"/>
</dbReference>
<comment type="cofactor">
    <cofactor evidence="1">
        <name>Ca(2+)</name>
        <dbReference type="ChEBI" id="CHEBI:29108"/>
    </cofactor>
</comment>
<evidence type="ECO:0000256" key="6">
    <source>
        <dbReference type="PROSITE-ProRule" id="PRU01172"/>
    </source>
</evidence>
<dbReference type="AlphaFoldDB" id="A0A6S7HVK2"/>
<evidence type="ECO:0000256" key="2">
    <source>
        <dbReference type="ARBA" id="ARBA00022723"/>
    </source>
</evidence>
<evidence type="ECO:0000256" key="4">
    <source>
        <dbReference type="ARBA" id="ARBA00023157"/>
    </source>
</evidence>
<dbReference type="Proteomes" id="UP001152795">
    <property type="component" value="Unassembled WGS sequence"/>
</dbReference>
<feature type="non-terminal residue" evidence="9">
    <location>
        <position position="581"/>
    </location>
</feature>
<organism evidence="9 10">
    <name type="scientific">Paramuricea clavata</name>
    <name type="common">Red gorgonian</name>
    <name type="synonym">Violescent sea-whip</name>
    <dbReference type="NCBI Taxonomy" id="317549"/>
    <lineage>
        <taxon>Eukaryota</taxon>
        <taxon>Metazoa</taxon>
        <taxon>Cnidaria</taxon>
        <taxon>Anthozoa</taxon>
        <taxon>Octocorallia</taxon>
        <taxon>Malacalcyonacea</taxon>
        <taxon>Plexauridae</taxon>
        <taxon>Paramuricea</taxon>
    </lineage>
</organism>
<keyword evidence="3" id="KW-0106">Calcium</keyword>
<dbReference type="PANTHER" id="PTHR19277:SF161">
    <property type="entry name" value="LAMININ G DOMAIN-CONTAINING PROTEIN"/>
    <property type="match status" value="1"/>
</dbReference>
<keyword evidence="4 6" id="KW-1015">Disulfide bond</keyword>
<sequence length="581" mass="65989">MHQVQVFLLTLLLAVESLDFCFNDFLQGSRLNSTVLKKVDVSTKIECVVSCVQEPCCRSINYRKRLPQGLTSLCEMLHDVVYSGTSPELKKNRFYDYIYFNEPRKDYISSCITDKVDTMTPEFDLTFPAKNIQNYILLDNYVPEMSTVTLMFWINTLQAGTMCVVSYAVKKRAAELKVSVGRNTEYDIIIAPSTKDFIYIEASENIPSLQAVTITLWVKRSYERFMRYVYYYLKPRETLLSFYIDDDVFNLGIAGASVTKAMVPTYKDEYWHHIATTWSSETGHWKIYLDGSLVSIVHGVASGITIPAGGQLLLGPVIFWPHDSSLSRLNIWNYEVDGHALSLMANKGPTFENGNVFAWYGVKSKSMGDMTTFQEAPSDLRNSRSHSVHQMNFREASPTNYAKVENVFPSLTITVLTACFWAKILKTDCGIFTYSTSANNDEMAAYFYLNRTLDLIIKSERRDPGPLISAPESWHLYCMQWRNSDGLVQTFQDAIKLEMGYKAVGHIIPSNGIMVLGQQRAFKGSLAGLNFWTYFLTINTIQGMAAGIINVNGNLLQWRDFRTEHVFGDVSIVERSEAEIP</sequence>
<dbReference type="InterPro" id="IPR001759">
    <property type="entry name" value="PTX_dom"/>
</dbReference>
<dbReference type="Gene3D" id="2.60.120.200">
    <property type="match status" value="2"/>
</dbReference>
<dbReference type="PROSITE" id="PS51828">
    <property type="entry name" value="PTX_2"/>
    <property type="match status" value="2"/>
</dbReference>
<keyword evidence="5" id="KW-0325">Glycoprotein</keyword>
<proteinExistence type="predicted"/>
<dbReference type="Pfam" id="PF00024">
    <property type="entry name" value="PAN_1"/>
    <property type="match status" value="1"/>
</dbReference>
<dbReference type="SUPFAM" id="SSF49899">
    <property type="entry name" value="Concanavalin A-like lectins/glucanases"/>
    <property type="match status" value="2"/>
</dbReference>
<dbReference type="GO" id="GO:0046872">
    <property type="term" value="F:metal ion binding"/>
    <property type="evidence" value="ECO:0007669"/>
    <property type="project" value="UniProtKB-KW"/>
</dbReference>
<evidence type="ECO:0000256" key="1">
    <source>
        <dbReference type="ARBA" id="ARBA00001913"/>
    </source>
</evidence>
<gene>
    <name evidence="9" type="ORF">PACLA_8A084799</name>
</gene>
<feature type="domain" description="Pentraxin (PTX)" evidence="8">
    <location>
        <begin position="183"/>
        <end position="378"/>
    </location>
</feature>
<dbReference type="PANTHER" id="PTHR19277">
    <property type="entry name" value="PENTRAXIN"/>
    <property type="match status" value="1"/>
</dbReference>
<dbReference type="InterPro" id="IPR013320">
    <property type="entry name" value="ConA-like_dom_sf"/>
</dbReference>
<evidence type="ECO:0000256" key="5">
    <source>
        <dbReference type="ARBA" id="ARBA00023180"/>
    </source>
</evidence>
<evidence type="ECO:0000313" key="10">
    <source>
        <dbReference type="Proteomes" id="UP001152795"/>
    </source>
</evidence>
<protein>
    <submittedName>
        <fullName evidence="9">Uncharacterized protein</fullName>
    </submittedName>
</protein>
<feature type="domain" description="Pentraxin (PTX)" evidence="8">
    <location>
        <begin position="387"/>
        <end position="578"/>
    </location>
</feature>
<evidence type="ECO:0000313" key="9">
    <source>
        <dbReference type="EMBL" id="CAB4008579.1"/>
    </source>
</evidence>
<keyword evidence="10" id="KW-1185">Reference proteome</keyword>
<reference evidence="9" key="1">
    <citation type="submission" date="2020-04" db="EMBL/GenBank/DDBJ databases">
        <authorList>
            <person name="Alioto T."/>
            <person name="Alioto T."/>
            <person name="Gomez Garrido J."/>
        </authorList>
    </citation>
    <scope>NUCLEOTIDE SEQUENCE</scope>
    <source>
        <strain evidence="9">A484AB</strain>
    </source>
</reference>
<keyword evidence="2" id="KW-0479">Metal-binding</keyword>
<dbReference type="OrthoDB" id="8871962at2759"/>
<comment type="caution">
    <text evidence="6">Lacks conserved residue(s) required for the propagation of feature annotation.</text>
</comment>
<evidence type="ECO:0000259" key="7">
    <source>
        <dbReference type="PROSITE" id="PS50948"/>
    </source>
</evidence>
<dbReference type="PROSITE" id="PS50948">
    <property type="entry name" value="PAN"/>
    <property type="match status" value="1"/>
</dbReference>
<evidence type="ECO:0000259" key="8">
    <source>
        <dbReference type="PROSITE" id="PS51828"/>
    </source>
</evidence>
<name>A0A6S7HVK2_PARCT</name>
<accession>A0A6S7HVK2</accession>
<dbReference type="EMBL" id="CACRXK020006163">
    <property type="protein sequence ID" value="CAB4008579.1"/>
    <property type="molecule type" value="Genomic_DNA"/>
</dbReference>
<feature type="disulfide bond" evidence="6">
    <location>
        <begin position="419"/>
        <end position="478"/>
    </location>
</feature>
<dbReference type="InterPro" id="IPR051360">
    <property type="entry name" value="Neuronal_Pentraxin_Related"/>
</dbReference>
<dbReference type="InterPro" id="IPR003609">
    <property type="entry name" value="Pan_app"/>
</dbReference>
<dbReference type="SMART" id="SM00159">
    <property type="entry name" value="PTX"/>
    <property type="match status" value="1"/>
</dbReference>
<comment type="caution">
    <text evidence="9">The sequence shown here is derived from an EMBL/GenBank/DDBJ whole genome shotgun (WGS) entry which is preliminary data.</text>
</comment>